<dbReference type="PROSITE" id="PS01124">
    <property type="entry name" value="HTH_ARAC_FAMILY_2"/>
    <property type="match status" value="1"/>
</dbReference>
<dbReference type="SMART" id="SM00342">
    <property type="entry name" value="HTH_ARAC"/>
    <property type="match status" value="1"/>
</dbReference>
<dbReference type="PANTHER" id="PTHR43280">
    <property type="entry name" value="ARAC-FAMILY TRANSCRIPTIONAL REGULATOR"/>
    <property type="match status" value="1"/>
</dbReference>
<dbReference type="Proteomes" id="UP000651112">
    <property type="component" value="Unassembled WGS sequence"/>
</dbReference>
<sequence length="285" mass="33562">MGDRKGQESFPVLGISRYHEDIFSNNSLLFHELHGERHIDRPHKHDFFMILLFEKARGMHKIDFIEHSLRDYQLHLVFPGQVHQWHVEEETVGYQLMVDRSLFEHIVPSFRFPQTFYQKHPVLQLSPEQFTTLRYEFGQIGQGLQCRNICWPLLTSRLQVVSLLVSLVLEDTFRDIQAYNINPILSKFSILVDHCFRESRSVAFYADKLCISANYLNILCKKYMFISASFLIQDRVLLEAKRLLKVSDRSVKEIAYELGFYDQASFSKFFKSKIGVIPSAFREQN</sequence>
<comment type="caution">
    <text evidence="5">The sequence shown here is derived from an EMBL/GenBank/DDBJ whole genome shotgun (WGS) entry which is preliminary data.</text>
</comment>
<dbReference type="InterPro" id="IPR037923">
    <property type="entry name" value="HTH-like"/>
</dbReference>
<gene>
    <name evidence="5" type="ORF">H8B21_03470</name>
</gene>
<keyword evidence="2" id="KW-0238">DNA-binding</keyword>
<evidence type="ECO:0000256" key="3">
    <source>
        <dbReference type="ARBA" id="ARBA00023163"/>
    </source>
</evidence>
<dbReference type="Gene3D" id="1.10.10.60">
    <property type="entry name" value="Homeodomain-like"/>
    <property type="match status" value="1"/>
</dbReference>
<proteinExistence type="predicted"/>
<feature type="domain" description="HTH araC/xylS-type" evidence="4">
    <location>
        <begin position="186"/>
        <end position="284"/>
    </location>
</feature>
<name>A0ABR7XN70_9SPHI</name>
<dbReference type="Pfam" id="PF12833">
    <property type="entry name" value="HTH_18"/>
    <property type="match status" value="1"/>
</dbReference>
<evidence type="ECO:0000256" key="1">
    <source>
        <dbReference type="ARBA" id="ARBA00023015"/>
    </source>
</evidence>
<evidence type="ECO:0000313" key="6">
    <source>
        <dbReference type="Proteomes" id="UP000651112"/>
    </source>
</evidence>
<dbReference type="InterPro" id="IPR020449">
    <property type="entry name" value="Tscrpt_reg_AraC-type_HTH"/>
</dbReference>
<dbReference type="PRINTS" id="PR00032">
    <property type="entry name" value="HTHARAC"/>
</dbReference>
<dbReference type="PANTHER" id="PTHR43280:SF32">
    <property type="entry name" value="TRANSCRIPTIONAL REGULATORY PROTEIN"/>
    <property type="match status" value="1"/>
</dbReference>
<evidence type="ECO:0000256" key="2">
    <source>
        <dbReference type="ARBA" id="ARBA00023125"/>
    </source>
</evidence>
<keyword evidence="6" id="KW-1185">Reference proteome</keyword>
<protein>
    <submittedName>
        <fullName evidence="5">Helix-turn-helix domain-containing protein</fullName>
    </submittedName>
</protein>
<dbReference type="SUPFAM" id="SSF51215">
    <property type="entry name" value="Regulatory protein AraC"/>
    <property type="match status" value="1"/>
</dbReference>
<evidence type="ECO:0000259" key="4">
    <source>
        <dbReference type="PROSITE" id="PS01124"/>
    </source>
</evidence>
<dbReference type="RefSeq" id="WP_190312376.1">
    <property type="nucleotide sequence ID" value="NZ_JACNYL010000001.1"/>
</dbReference>
<accession>A0ABR7XN70</accession>
<dbReference type="SUPFAM" id="SSF46689">
    <property type="entry name" value="Homeodomain-like"/>
    <property type="match status" value="1"/>
</dbReference>
<keyword evidence="3" id="KW-0804">Transcription</keyword>
<dbReference type="EMBL" id="JACNYL010000001">
    <property type="protein sequence ID" value="MBD1420623.1"/>
    <property type="molecule type" value="Genomic_DNA"/>
</dbReference>
<keyword evidence="1" id="KW-0805">Transcription regulation</keyword>
<organism evidence="5 6">
    <name type="scientific">Sphingobacterium chuzhouense</name>
    <dbReference type="NCBI Taxonomy" id="1742264"/>
    <lineage>
        <taxon>Bacteria</taxon>
        <taxon>Pseudomonadati</taxon>
        <taxon>Bacteroidota</taxon>
        <taxon>Sphingobacteriia</taxon>
        <taxon>Sphingobacteriales</taxon>
        <taxon>Sphingobacteriaceae</taxon>
        <taxon>Sphingobacterium</taxon>
    </lineage>
</organism>
<reference evidence="5 6" key="1">
    <citation type="submission" date="2020-08" db="EMBL/GenBank/DDBJ databases">
        <title>Sphingobacterium sp. DN00404 isolated from aquaculture water.</title>
        <authorList>
            <person name="Zhang M."/>
        </authorList>
    </citation>
    <scope>NUCLEOTIDE SEQUENCE [LARGE SCALE GENOMIC DNA]</scope>
    <source>
        <strain evidence="5 6">KCTC 42746</strain>
    </source>
</reference>
<dbReference type="InterPro" id="IPR009057">
    <property type="entry name" value="Homeodomain-like_sf"/>
</dbReference>
<dbReference type="InterPro" id="IPR018060">
    <property type="entry name" value="HTH_AraC"/>
</dbReference>
<evidence type="ECO:0000313" key="5">
    <source>
        <dbReference type="EMBL" id="MBD1420623.1"/>
    </source>
</evidence>